<evidence type="ECO:0000313" key="5">
    <source>
        <dbReference type="Proteomes" id="UP000095759"/>
    </source>
</evidence>
<proteinExistence type="predicted"/>
<evidence type="ECO:0000313" key="4">
    <source>
        <dbReference type="EMBL" id="OEJ23394.1"/>
    </source>
</evidence>
<dbReference type="PANTHER" id="PTHR12526">
    <property type="entry name" value="GLYCOSYLTRANSFERASE"/>
    <property type="match status" value="1"/>
</dbReference>
<dbReference type="Gene3D" id="3.40.50.2000">
    <property type="entry name" value="Glycogen Phosphorylase B"/>
    <property type="match status" value="2"/>
</dbReference>
<dbReference type="SUPFAM" id="SSF53756">
    <property type="entry name" value="UDP-Glycosyltransferase/glycogen phosphorylase"/>
    <property type="match status" value="1"/>
</dbReference>
<dbReference type="STRING" id="285458.BGM19_35165"/>
<accession>A0A1E5P202</accession>
<dbReference type="RefSeq" id="WP_069933617.1">
    <property type="nucleotide sequence ID" value="NZ_MEHJ01000001.1"/>
</dbReference>
<feature type="domain" description="Glycosyl transferase family 1" evidence="3">
    <location>
        <begin position="209"/>
        <end position="364"/>
    </location>
</feature>
<dbReference type="GO" id="GO:0016757">
    <property type="term" value="F:glycosyltransferase activity"/>
    <property type="evidence" value="ECO:0007669"/>
    <property type="project" value="InterPro"/>
</dbReference>
<dbReference type="Pfam" id="PF00534">
    <property type="entry name" value="Glycos_transf_1"/>
    <property type="match status" value="1"/>
</dbReference>
<organism evidence="4 5">
    <name type="scientific">Streptomyces agglomeratus</name>
    <dbReference type="NCBI Taxonomy" id="285458"/>
    <lineage>
        <taxon>Bacteria</taxon>
        <taxon>Bacillati</taxon>
        <taxon>Actinomycetota</taxon>
        <taxon>Actinomycetes</taxon>
        <taxon>Kitasatosporales</taxon>
        <taxon>Streptomycetaceae</taxon>
        <taxon>Streptomyces</taxon>
    </lineage>
</organism>
<dbReference type="InterPro" id="IPR001296">
    <property type="entry name" value="Glyco_trans_1"/>
</dbReference>
<keyword evidence="2" id="KW-0808">Transferase</keyword>
<dbReference type="EMBL" id="MEHJ01000001">
    <property type="protein sequence ID" value="OEJ23394.1"/>
    <property type="molecule type" value="Genomic_DNA"/>
</dbReference>
<gene>
    <name evidence="4" type="ORF">AS594_01695</name>
</gene>
<evidence type="ECO:0000256" key="2">
    <source>
        <dbReference type="ARBA" id="ARBA00022679"/>
    </source>
</evidence>
<reference evidence="4 5" key="1">
    <citation type="submission" date="2016-08" db="EMBL/GenBank/DDBJ databases">
        <title>Complete genome sequence of Streptomyces agglomeratus strain 6-3-2, a novel anti-MRSA actinomycete isolated from Wuli of Tebit, China.</title>
        <authorList>
            <person name="Chen X."/>
        </authorList>
    </citation>
    <scope>NUCLEOTIDE SEQUENCE [LARGE SCALE GENOMIC DNA]</scope>
    <source>
        <strain evidence="4 5">6-3-2</strain>
    </source>
</reference>
<dbReference type="OrthoDB" id="570545at2"/>
<dbReference type="PANTHER" id="PTHR12526:SF627">
    <property type="entry name" value="D-RHAMNOSYLTRANSFERASE WBPZ"/>
    <property type="match status" value="1"/>
</dbReference>
<comment type="caution">
    <text evidence="4">The sequence shown here is derived from an EMBL/GenBank/DDBJ whole genome shotgun (WGS) entry which is preliminary data.</text>
</comment>
<keyword evidence="5" id="KW-1185">Reference proteome</keyword>
<dbReference type="Proteomes" id="UP000095759">
    <property type="component" value="Unassembled WGS sequence"/>
</dbReference>
<evidence type="ECO:0000256" key="1">
    <source>
        <dbReference type="ARBA" id="ARBA00021292"/>
    </source>
</evidence>
<dbReference type="AlphaFoldDB" id="A0A1E5P202"/>
<protein>
    <recommendedName>
        <fullName evidence="1">D-inositol 3-phosphate glycosyltransferase</fullName>
    </recommendedName>
</protein>
<sequence>MNSGTRTTENRRNLFLVGIDVDSMGGSQRVMHTLAQGFAQRGHRVDLIGIRPSAAPYEFFSAPAYRHTTLYSTPSAPAWHAQRLSERLSPARMRMARAARAERERARRKLTQRFAAVDDGYVIIGSPWAVDWLASVEWSHLKGVGQYHESFVQAQGSAHLRLIRSHYPLLEKSVFLSEGDAAAFQRDRLPNATVMPNPLPFPLTAPAPLDTRRIGAVGRLEAVKRLDRLIDAFAVACADLPGWELHIFGDGSQEAALREQAAQLGIGDRVRLRGTVSDMVAAYRELAVLALTSEREGRPMAIAEAAGCGVPCVSFDLSAGVRELIDDGRTGTLVRPGDTAALADALRRLAEDDELRRSYGLAAQSRVASLELPVVLNQWERLFDEIDR</sequence>
<evidence type="ECO:0000259" key="3">
    <source>
        <dbReference type="Pfam" id="PF00534"/>
    </source>
</evidence>
<name>A0A1E5P202_9ACTN</name>